<dbReference type="EMBL" id="FNBJ01000005">
    <property type="protein sequence ID" value="SDF04932.1"/>
    <property type="molecule type" value="Genomic_DNA"/>
</dbReference>
<feature type="domain" description="GIY-YIG" evidence="1">
    <location>
        <begin position="24"/>
        <end position="121"/>
    </location>
</feature>
<reference evidence="3 6" key="1">
    <citation type="submission" date="2016-10" db="EMBL/GenBank/DDBJ databases">
        <authorList>
            <person name="de Groot N.N."/>
        </authorList>
    </citation>
    <scope>NUCLEOTIDE SEQUENCE [LARGE SCALE GENOMIC DNA]</scope>
    <source>
        <strain evidence="3 6">WG7</strain>
    </source>
</reference>
<evidence type="ECO:0000313" key="2">
    <source>
        <dbReference type="EMBL" id="SDF04932.1"/>
    </source>
</evidence>
<evidence type="ECO:0000313" key="5">
    <source>
        <dbReference type="Proteomes" id="UP000198612"/>
    </source>
</evidence>
<keyword evidence="7" id="KW-1185">Reference proteome</keyword>
<dbReference type="SMART" id="SM00465">
    <property type="entry name" value="GIYc"/>
    <property type="match status" value="1"/>
</dbReference>
<dbReference type="AlphaFoldDB" id="A0A1M7IY59"/>
<reference evidence="5 7" key="2">
    <citation type="submission" date="2016-10" db="EMBL/GenBank/DDBJ databases">
        <authorList>
            <person name="Varghese N."/>
            <person name="Submissions S."/>
        </authorList>
    </citation>
    <scope>NUCLEOTIDE SEQUENCE [LARGE SCALE GENOMIC DNA]</scope>
    <source>
        <strain evidence="2 7">WG2</strain>
        <strain evidence="4 5">WG5</strain>
    </source>
</reference>
<dbReference type="InterPro" id="IPR002837">
    <property type="entry name" value="DUF123"/>
</dbReference>
<dbReference type="GO" id="GO:0004519">
    <property type="term" value="F:endonuclease activity"/>
    <property type="evidence" value="ECO:0007669"/>
    <property type="project" value="UniProtKB-KW"/>
</dbReference>
<evidence type="ECO:0000259" key="1">
    <source>
        <dbReference type="SMART" id="SM00465"/>
    </source>
</evidence>
<accession>A0A1M7IY59</accession>
<keyword evidence="4" id="KW-0540">Nuclease</keyword>
<dbReference type="Proteomes" id="UP000198945">
    <property type="component" value="Unassembled WGS sequence"/>
</dbReference>
<keyword evidence="4" id="KW-0255">Endonuclease</keyword>
<dbReference type="Proteomes" id="UP000199519">
    <property type="component" value="Unassembled WGS sequence"/>
</dbReference>
<keyword evidence="4" id="KW-0378">Hydrolase</keyword>
<proteinExistence type="predicted"/>
<evidence type="ECO:0000313" key="3">
    <source>
        <dbReference type="EMBL" id="SDI21086.1"/>
    </source>
</evidence>
<dbReference type="PANTHER" id="PTHR37460:SF1">
    <property type="entry name" value="ENDONUCLEASE III"/>
    <property type="match status" value="1"/>
</dbReference>
<evidence type="ECO:0000313" key="4">
    <source>
        <dbReference type="EMBL" id="SES73321.1"/>
    </source>
</evidence>
<evidence type="ECO:0000313" key="6">
    <source>
        <dbReference type="Proteomes" id="UP000198945"/>
    </source>
</evidence>
<dbReference type="STRING" id="54121.SAMN04515653_10193"/>
<dbReference type="EMBL" id="FOHG01000004">
    <property type="protein sequence ID" value="SES73321.1"/>
    <property type="molecule type" value="Genomic_DNA"/>
</dbReference>
<dbReference type="InterPro" id="IPR000305">
    <property type="entry name" value="GIY-YIG_endonuc"/>
</dbReference>
<dbReference type="Pfam" id="PF01986">
    <property type="entry name" value="DUF123"/>
    <property type="match status" value="1"/>
</dbReference>
<evidence type="ECO:0000313" key="7">
    <source>
        <dbReference type="Proteomes" id="UP000199519"/>
    </source>
</evidence>
<sequence length="147" mass="16683">MQNYPDGGVYILKIKLEKKIEIKIGALGKKIFPPGYYFYAGTAQRNLKARIDRHYSSDKNYHWHIDYFLAEADIESDFIFELPGAGECFLARILIDNGGKTLIDGFGASDCSCSSHLIYFSAAVGNKIVEELIKNRNLKKDFNEFSK</sequence>
<dbReference type="Proteomes" id="UP000198612">
    <property type="component" value="Unassembled WGS sequence"/>
</dbReference>
<dbReference type="EMBL" id="FNEH01000003">
    <property type="protein sequence ID" value="SDI21086.1"/>
    <property type="molecule type" value="Genomic_DNA"/>
</dbReference>
<dbReference type="OrthoDB" id="9802365at2"/>
<name>A0A1M7IY59_9FIRM</name>
<dbReference type="RefSeq" id="WP_073156918.1">
    <property type="nucleotide sequence ID" value="NZ_FNBJ01000005.1"/>
</dbReference>
<dbReference type="PANTHER" id="PTHR37460">
    <property type="entry name" value="ENDONUCLEASE III"/>
    <property type="match status" value="1"/>
</dbReference>
<dbReference type="CDD" id="cd10441">
    <property type="entry name" value="GIY-YIG_COG1833"/>
    <property type="match status" value="1"/>
</dbReference>
<gene>
    <name evidence="2" type="ORF">SAMN04488598_10598</name>
    <name evidence="4" type="ORF">SAMN04515652_104129</name>
    <name evidence="3" type="ORF">SAMN04515654_10326</name>
</gene>
<organism evidence="4 5">
    <name type="scientific">Halanaerobium congolense</name>
    <dbReference type="NCBI Taxonomy" id="54121"/>
    <lineage>
        <taxon>Bacteria</taxon>
        <taxon>Bacillati</taxon>
        <taxon>Bacillota</taxon>
        <taxon>Clostridia</taxon>
        <taxon>Halanaerobiales</taxon>
        <taxon>Halanaerobiaceae</taxon>
        <taxon>Halanaerobium</taxon>
    </lineage>
</organism>
<protein>
    <submittedName>
        <fullName evidence="4">Uri superfamily endonuclease</fullName>
    </submittedName>
</protein>